<dbReference type="GO" id="GO:0042597">
    <property type="term" value="C:periplasmic space"/>
    <property type="evidence" value="ECO:0007669"/>
    <property type="project" value="UniProtKB-SubCell"/>
</dbReference>
<dbReference type="STRING" id="1445510.YC6258_04765"/>
<feature type="signal peptide" evidence="7">
    <location>
        <begin position="1"/>
        <end position="32"/>
    </location>
</feature>
<keyword evidence="9" id="KW-0966">Cell projection</keyword>
<dbReference type="OrthoDB" id="1669037at2"/>
<evidence type="ECO:0000256" key="5">
    <source>
        <dbReference type="ARBA" id="ARBA00022764"/>
    </source>
</evidence>
<keyword evidence="4 7" id="KW-0732">Signal</keyword>
<comment type="function">
    <text evidence="6 7">Involved in the assembly process of the P-ring formation. It may associate with FlgF on the rod constituting a structure essential for the P-ring assembly or may act as a modulator protein for the P-ring assembly.</text>
</comment>
<feature type="chain" id="PRO_5005111731" description="Flagella basal body P-ring formation protein FlgA" evidence="7">
    <location>
        <begin position="33"/>
        <end position="244"/>
    </location>
</feature>
<evidence type="ECO:0000259" key="8">
    <source>
        <dbReference type="SMART" id="SM00858"/>
    </source>
</evidence>
<dbReference type="InterPro" id="IPR039246">
    <property type="entry name" value="Flagellar_FlgA"/>
</dbReference>
<keyword evidence="9" id="KW-0282">Flagellum</keyword>
<organism evidence="9 10">
    <name type="scientific">Gynuella sunshinyii YC6258</name>
    <dbReference type="NCBI Taxonomy" id="1445510"/>
    <lineage>
        <taxon>Bacteria</taxon>
        <taxon>Pseudomonadati</taxon>
        <taxon>Pseudomonadota</taxon>
        <taxon>Gammaproteobacteria</taxon>
        <taxon>Oceanospirillales</taxon>
        <taxon>Saccharospirillaceae</taxon>
        <taxon>Gynuella</taxon>
    </lineage>
</organism>
<evidence type="ECO:0000313" key="9">
    <source>
        <dbReference type="EMBL" id="AJQ96797.1"/>
    </source>
</evidence>
<keyword evidence="7" id="KW-1005">Bacterial flagellum biogenesis</keyword>
<reference evidence="9 10" key="1">
    <citation type="submission" date="2014-01" db="EMBL/GenBank/DDBJ databases">
        <title>Full genme sequencing of cellulolytic bacterium Gynuella sunshinyii YC6258T gen. nov., sp. nov.</title>
        <authorList>
            <person name="Khan H."/>
            <person name="Chung E.J."/>
            <person name="Chung Y.R."/>
        </authorList>
    </citation>
    <scope>NUCLEOTIDE SEQUENCE [LARGE SCALE GENOMIC DNA]</scope>
    <source>
        <strain evidence="9 10">YC6258</strain>
    </source>
</reference>
<evidence type="ECO:0000256" key="3">
    <source>
        <dbReference type="ARBA" id="ARBA00014754"/>
    </source>
</evidence>
<dbReference type="Pfam" id="PF13144">
    <property type="entry name" value="ChapFlgA"/>
    <property type="match status" value="1"/>
</dbReference>
<dbReference type="GO" id="GO:0044780">
    <property type="term" value="P:bacterial-type flagellum assembly"/>
    <property type="evidence" value="ECO:0007669"/>
    <property type="project" value="InterPro"/>
</dbReference>
<evidence type="ECO:0000256" key="1">
    <source>
        <dbReference type="ARBA" id="ARBA00004418"/>
    </source>
</evidence>
<evidence type="ECO:0000256" key="2">
    <source>
        <dbReference type="ARBA" id="ARBA00010474"/>
    </source>
</evidence>
<dbReference type="EMBL" id="CP007142">
    <property type="protein sequence ID" value="AJQ96797.1"/>
    <property type="molecule type" value="Genomic_DNA"/>
</dbReference>
<dbReference type="InterPro" id="IPR013974">
    <property type="entry name" value="SAF"/>
</dbReference>
<proteinExistence type="inferred from homology"/>
<dbReference type="AlphaFoldDB" id="A0A0C5VQF3"/>
<dbReference type="InterPro" id="IPR017585">
    <property type="entry name" value="SAF_FlgA"/>
</dbReference>
<dbReference type="KEGG" id="gsn:YC6258_04765"/>
<gene>
    <name evidence="9" type="ORF">YC6258_04765</name>
</gene>
<accession>A0A0C5VQF3</accession>
<feature type="domain" description="SAF" evidence="8">
    <location>
        <begin position="119"/>
        <end position="181"/>
    </location>
</feature>
<dbReference type="RefSeq" id="WP_052830467.1">
    <property type="nucleotide sequence ID" value="NZ_CP007142.1"/>
</dbReference>
<evidence type="ECO:0000256" key="4">
    <source>
        <dbReference type="ARBA" id="ARBA00022729"/>
    </source>
</evidence>
<dbReference type="HOGENOM" id="CLU_070510_4_0_6"/>
<comment type="subcellular location">
    <subcellularLocation>
        <location evidence="1 7">Periplasm</location>
    </subcellularLocation>
</comment>
<dbReference type="Gene3D" id="2.30.30.760">
    <property type="match status" value="1"/>
</dbReference>
<dbReference type="PANTHER" id="PTHR36307:SF1">
    <property type="entry name" value="FLAGELLA BASAL BODY P-RING FORMATION PROTEIN FLGA"/>
    <property type="match status" value="1"/>
</dbReference>
<dbReference type="Proteomes" id="UP000032266">
    <property type="component" value="Chromosome"/>
</dbReference>
<keyword evidence="5 7" id="KW-0574">Periplasm</keyword>
<dbReference type="Gene3D" id="3.90.1210.10">
    <property type="entry name" value="Antifreeze-like/N-acetylneuraminic acid synthase C-terminal domain"/>
    <property type="match status" value="1"/>
</dbReference>
<dbReference type="PANTHER" id="PTHR36307">
    <property type="entry name" value="FLAGELLA BASAL BODY P-RING FORMATION PROTEIN FLGA"/>
    <property type="match status" value="1"/>
</dbReference>
<dbReference type="SMART" id="SM00858">
    <property type="entry name" value="SAF"/>
    <property type="match status" value="1"/>
</dbReference>
<keyword evidence="9" id="KW-0969">Cilium</keyword>
<keyword evidence="10" id="KW-1185">Reference proteome</keyword>
<sequence length="244" mass="26826">MHRVQVFNRKAFSGVCFLTLSGLMLLASLAPAANNQIEDSILDYVVDAYSTRISEFQRDRLAISFETVLGDIDKDYCNSGLSIKPESELPLGRENIAVSCIEASGGWKIYVPITVSYFLPVATLKTSVTRNTRLTADMVEMADMDISGLYRGYYTDLDNVVGQKAVRHLQPGTVLNNKLIEPPILVERGDAVVILARSSVIQVRMTGIALSAGSKGKQIRVRNERSNKVIKAEVIGEGLVRVVF</sequence>
<name>A0A0C5VQF3_9GAMM</name>
<protein>
    <recommendedName>
        <fullName evidence="3 7">Flagella basal body P-ring formation protein FlgA</fullName>
    </recommendedName>
</protein>
<comment type="similarity">
    <text evidence="2 7">Belongs to the FlgA family.</text>
</comment>
<evidence type="ECO:0000256" key="6">
    <source>
        <dbReference type="ARBA" id="ARBA00025643"/>
    </source>
</evidence>
<evidence type="ECO:0000256" key="7">
    <source>
        <dbReference type="RuleBase" id="RU362063"/>
    </source>
</evidence>
<dbReference type="NCBIfam" id="TIGR03170">
    <property type="entry name" value="flgA_cterm"/>
    <property type="match status" value="1"/>
</dbReference>
<dbReference type="CDD" id="cd11614">
    <property type="entry name" value="SAF_CpaB_FlgA_like"/>
    <property type="match status" value="1"/>
</dbReference>
<evidence type="ECO:0000313" key="10">
    <source>
        <dbReference type="Proteomes" id="UP000032266"/>
    </source>
</evidence>